<reference evidence="1 2" key="2">
    <citation type="submission" date="2019-09" db="EMBL/GenBank/DDBJ databases">
        <authorList>
            <person name="Jin C."/>
        </authorList>
    </citation>
    <scope>NUCLEOTIDE SEQUENCE [LARGE SCALE GENOMIC DNA]</scope>
    <source>
        <strain evidence="1 2">BN140078</strain>
    </source>
</reference>
<name>A0A5B2W5J3_9BACT</name>
<organism evidence="1 2">
    <name type="scientific">Chitinophaga agrisoli</name>
    <dbReference type="NCBI Taxonomy" id="2607653"/>
    <lineage>
        <taxon>Bacteria</taxon>
        <taxon>Pseudomonadati</taxon>
        <taxon>Bacteroidota</taxon>
        <taxon>Chitinophagia</taxon>
        <taxon>Chitinophagales</taxon>
        <taxon>Chitinophagaceae</taxon>
        <taxon>Chitinophaga</taxon>
    </lineage>
</organism>
<reference evidence="1 2" key="1">
    <citation type="submission" date="2019-09" db="EMBL/GenBank/DDBJ databases">
        <title>Chitinophaga ginsengihumi sp. nov., isolated from soil of ginseng rhizosphere.</title>
        <authorList>
            <person name="Lee J."/>
        </authorList>
    </citation>
    <scope>NUCLEOTIDE SEQUENCE [LARGE SCALE GENOMIC DNA]</scope>
    <source>
        <strain evidence="1 2">BN140078</strain>
    </source>
</reference>
<dbReference type="AlphaFoldDB" id="A0A5B2W5J3"/>
<evidence type="ECO:0008006" key="3">
    <source>
        <dbReference type="Google" id="ProtNLM"/>
    </source>
</evidence>
<evidence type="ECO:0000313" key="1">
    <source>
        <dbReference type="EMBL" id="KAA2245489.1"/>
    </source>
</evidence>
<dbReference type="EMBL" id="VUOC01000001">
    <property type="protein sequence ID" value="KAA2245489.1"/>
    <property type="molecule type" value="Genomic_DNA"/>
</dbReference>
<gene>
    <name evidence="1" type="ORF">F0L74_05900</name>
</gene>
<accession>A0A5B2W5J3</accession>
<protein>
    <recommendedName>
        <fullName evidence="3">Phage protein D</fullName>
    </recommendedName>
</protein>
<evidence type="ECO:0000313" key="2">
    <source>
        <dbReference type="Proteomes" id="UP000324611"/>
    </source>
</evidence>
<keyword evidence="2" id="KW-1185">Reference proteome</keyword>
<proteinExistence type="predicted"/>
<dbReference type="Proteomes" id="UP000324611">
    <property type="component" value="Unassembled WGS sequence"/>
</dbReference>
<comment type="caution">
    <text evidence="1">The sequence shown here is derived from an EMBL/GenBank/DDBJ whole genome shotgun (WGS) entry which is preliminary data.</text>
</comment>
<sequence>MKPHEVKVNKSIYEFVDKAVIKVPITARITRAGRVITESADTAKKFDEGDKVIIKLGYNSQLQTEFEGFISRINFTSPLEIECEGYSYQLRNMTYTKTFVHAQLLDILKYLVASTDIALDEKNIPSLIIEKLLLQGHNGCEALDEIKKITHGTIRAFFRGNMLFMGLVLTDQLSRTTVKPDAIYRLGWNVVKDDNLKLRQAKNQDVTVKFLGIHKSGDVQQAEESTDVLFLPGKSKKVKTTGTAGDEGETKIVKTRSVIDKDSLNKLAKELHTSLSYTGYEGKITAFLQPFCRPAQRVEIRDTKYPERNGVYLVESTEVSYGTNGARRVIGIGIKL</sequence>